<dbReference type="Proteomes" id="UP000181976">
    <property type="component" value="Unassembled WGS sequence"/>
</dbReference>
<accession>A0A1I1ZKW2</accession>
<dbReference type="EMBL" id="FONA01000009">
    <property type="protein sequence ID" value="SFE32341.1"/>
    <property type="molecule type" value="Genomic_DNA"/>
</dbReference>
<reference evidence="1 2" key="1">
    <citation type="submission" date="2016-10" db="EMBL/GenBank/DDBJ databases">
        <authorList>
            <person name="de Groot N.N."/>
        </authorList>
    </citation>
    <scope>NUCLEOTIDE SEQUENCE [LARGE SCALE GENOMIC DNA]</scope>
    <source>
        <strain evidence="1 2">DSM 19012</strain>
    </source>
</reference>
<evidence type="ECO:0000313" key="1">
    <source>
        <dbReference type="EMBL" id="SFE32341.1"/>
    </source>
</evidence>
<evidence type="ECO:0008006" key="3">
    <source>
        <dbReference type="Google" id="ProtNLM"/>
    </source>
</evidence>
<dbReference type="RefSeq" id="WP_010526282.1">
    <property type="nucleotide sequence ID" value="NZ_AFSL01000008.1"/>
</dbReference>
<name>A0A1I1ZKW2_9BACT</name>
<protein>
    <recommendedName>
        <fullName evidence="3">DUF4286 domain-containing protein</fullName>
    </recommendedName>
</protein>
<keyword evidence="2" id="KW-1185">Reference proteome</keyword>
<dbReference type="AlphaFoldDB" id="A0A1I1ZKW2"/>
<organism evidence="1 2">
    <name type="scientific">Thermophagus xiamenensis</name>
    <dbReference type="NCBI Taxonomy" id="385682"/>
    <lineage>
        <taxon>Bacteria</taxon>
        <taxon>Pseudomonadati</taxon>
        <taxon>Bacteroidota</taxon>
        <taxon>Bacteroidia</taxon>
        <taxon>Marinilabiliales</taxon>
        <taxon>Marinilabiliaceae</taxon>
        <taxon>Thermophagus</taxon>
    </lineage>
</organism>
<dbReference type="InterPro" id="IPR025563">
    <property type="entry name" value="DUF4286"/>
</dbReference>
<proteinExistence type="predicted"/>
<dbReference type="Pfam" id="PF14114">
    <property type="entry name" value="DUF4286"/>
    <property type="match status" value="1"/>
</dbReference>
<gene>
    <name evidence="1" type="ORF">SAMN05444380_109135</name>
</gene>
<dbReference type="InParanoid" id="A0A1I1ZKW2"/>
<dbReference type="eggNOG" id="ENOG5030S5Y">
    <property type="taxonomic scope" value="Bacteria"/>
</dbReference>
<sequence length="103" mass="12180">MPNKYIFNVSFYMDPSYFSKWESWIERELFPLAGHLNPGNSHEVFEVLSGVNQGMKVFSVQFICKDEFQLDRLQKGLIPLFNLFKQQFGEEVTYFESVLKKVQ</sequence>
<dbReference type="OrthoDB" id="1120771at2"/>
<evidence type="ECO:0000313" key="2">
    <source>
        <dbReference type="Proteomes" id="UP000181976"/>
    </source>
</evidence>
<dbReference type="STRING" id="385682.SAMN05444380_109135"/>